<dbReference type="InterPro" id="IPR026004">
    <property type="entry name" value="Septum_form"/>
</dbReference>
<dbReference type="Pfam" id="PF13828">
    <property type="entry name" value="DUF4190"/>
    <property type="match status" value="1"/>
</dbReference>
<organism evidence="4 5">
    <name type="scientific">Actinoplanes xinjiangensis</name>
    <dbReference type="NCBI Taxonomy" id="512350"/>
    <lineage>
        <taxon>Bacteria</taxon>
        <taxon>Bacillati</taxon>
        <taxon>Actinomycetota</taxon>
        <taxon>Actinomycetes</taxon>
        <taxon>Micromonosporales</taxon>
        <taxon>Micromonosporaceae</taxon>
        <taxon>Actinoplanes</taxon>
    </lineage>
</organism>
<evidence type="ECO:0000259" key="3">
    <source>
        <dbReference type="Pfam" id="PF13845"/>
    </source>
</evidence>
<dbReference type="InterPro" id="IPR025241">
    <property type="entry name" value="DUF4190"/>
</dbReference>
<feature type="domain" description="DUF4190" evidence="2">
    <location>
        <begin position="20"/>
        <end position="78"/>
    </location>
</feature>
<evidence type="ECO:0000313" key="5">
    <source>
        <dbReference type="Proteomes" id="UP000245697"/>
    </source>
</evidence>
<evidence type="ECO:0000259" key="2">
    <source>
        <dbReference type="Pfam" id="PF13828"/>
    </source>
</evidence>
<reference evidence="4 5" key="1">
    <citation type="submission" date="2018-05" db="EMBL/GenBank/DDBJ databases">
        <title>Genomic Encyclopedia of Archaeal and Bacterial Type Strains, Phase II (KMG-II): from individual species to whole genera.</title>
        <authorList>
            <person name="Goeker M."/>
        </authorList>
    </citation>
    <scope>NUCLEOTIDE SEQUENCE [LARGE SCALE GENOMIC DNA]</scope>
    <source>
        <strain evidence="4 5">DSM 45184</strain>
    </source>
</reference>
<proteinExistence type="predicted"/>
<dbReference type="AlphaFoldDB" id="A0A316FI79"/>
<evidence type="ECO:0000256" key="1">
    <source>
        <dbReference type="SAM" id="Phobius"/>
    </source>
</evidence>
<keyword evidence="1" id="KW-0812">Transmembrane</keyword>
<feature type="transmembrane region" description="Helical" evidence="1">
    <location>
        <begin position="61"/>
        <end position="85"/>
    </location>
</feature>
<feature type="domain" description="Septum formation-related" evidence="3">
    <location>
        <begin position="102"/>
        <end position="169"/>
    </location>
</feature>
<keyword evidence="1" id="KW-0472">Membrane</keyword>
<protein>
    <submittedName>
        <fullName evidence="4">Putative secreted protein with PEP-CTERM sorting signal</fullName>
    </submittedName>
</protein>
<feature type="transmembrane region" description="Helical" evidence="1">
    <location>
        <begin position="20"/>
        <end position="49"/>
    </location>
</feature>
<keyword evidence="1" id="KW-1133">Transmembrane helix</keyword>
<accession>A0A316FI79</accession>
<dbReference type="Proteomes" id="UP000245697">
    <property type="component" value="Unassembled WGS sequence"/>
</dbReference>
<dbReference type="EMBL" id="QGGR01000006">
    <property type="protein sequence ID" value="PWK48169.1"/>
    <property type="molecule type" value="Genomic_DNA"/>
</dbReference>
<gene>
    <name evidence="4" type="ORF">BC793_106196</name>
</gene>
<keyword evidence="5" id="KW-1185">Reference proteome</keyword>
<name>A0A316FI79_9ACTN</name>
<comment type="caution">
    <text evidence="4">The sequence shown here is derived from an EMBL/GenBank/DDBJ whole genome shotgun (WGS) entry which is preliminary data.</text>
</comment>
<dbReference type="Pfam" id="PF13845">
    <property type="entry name" value="Septum_form"/>
    <property type="match status" value="1"/>
</dbReference>
<sequence length="210" mass="22475">MAYPPFPGYPPPVRSGPNGLAIGALVASICGGPGLGTLLGFALGIPALVQIRRRRQQGFGLAVAALVISGITLVIGVVAVTGFILDEMRDRVAGIEDTGTTELEAGDCISSLDDSSRVHDMPVVPCTRPHKAEVYHVFQFPAGAYPGQTVVEEQSDERCATAFEPYDTPENEDLEIYYLFPEDETGWEQDRSVLCIASAPLEPRTRSLVG</sequence>
<evidence type="ECO:0000313" key="4">
    <source>
        <dbReference type="EMBL" id="PWK48169.1"/>
    </source>
</evidence>